<evidence type="ECO:0000259" key="3">
    <source>
        <dbReference type="Pfam" id="PF06738"/>
    </source>
</evidence>
<feature type="transmembrane region" description="Helical" evidence="2">
    <location>
        <begin position="231"/>
        <end position="255"/>
    </location>
</feature>
<feature type="transmembrane region" description="Helical" evidence="2">
    <location>
        <begin position="196"/>
        <end position="219"/>
    </location>
</feature>
<name>A0A0H4X6G5_9BACT</name>
<dbReference type="InterPro" id="IPR051361">
    <property type="entry name" value="ThrE/Ser_Exporter"/>
</dbReference>
<dbReference type="KEGG" id="mym:A176_000374"/>
<dbReference type="AlphaFoldDB" id="A0A0H4X6G5"/>
<dbReference type="eggNOG" id="COG2966">
    <property type="taxonomic scope" value="Bacteria"/>
</dbReference>
<dbReference type="eggNOG" id="COG3610">
    <property type="taxonomic scope" value="Bacteria"/>
</dbReference>
<feature type="transmembrane region" description="Helical" evidence="2">
    <location>
        <begin position="294"/>
        <end position="315"/>
    </location>
</feature>
<feature type="transmembrane region" description="Helical" evidence="2">
    <location>
        <begin position="117"/>
        <end position="135"/>
    </location>
</feature>
<dbReference type="GO" id="GO:0022857">
    <property type="term" value="F:transmembrane transporter activity"/>
    <property type="evidence" value="ECO:0007669"/>
    <property type="project" value="InterPro"/>
</dbReference>
<proteinExistence type="inferred from homology"/>
<dbReference type="STRING" id="1297742.A176_000374"/>
<dbReference type="InterPro" id="IPR010619">
    <property type="entry name" value="ThrE-like_N"/>
</dbReference>
<gene>
    <name evidence="4" type="ORF">A176_000374</name>
</gene>
<evidence type="ECO:0000313" key="5">
    <source>
        <dbReference type="Proteomes" id="UP000009026"/>
    </source>
</evidence>
<dbReference type="EMBL" id="CP012109">
    <property type="protein sequence ID" value="AKQ63462.1"/>
    <property type="molecule type" value="Genomic_DNA"/>
</dbReference>
<evidence type="ECO:0000256" key="1">
    <source>
        <dbReference type="ARBA" id="ARBA00034125"/>
    </source>
</evidence>
<accession>A0A0H4X6G5</accession>
<evidence type="ECO:0000313" key="4">
    <source>
        <dbReference type="EMBL" id="AKQ63462.1"/>
    </source>
</evidence>
<feature type="transmembrane region" description="Helical" evidence="2">
    <location>
        <begin position="172"/>
        <end position="190"/>
    </location>
</feature>
<feature type="transmembrane region" description="Helical" evidence="2">
    <location>
        <begin position="141"/>
        <end position="160"/>
    </location>
</feature>
<dbReference type="PANTHER" id="PTHR31082">
    <property type="entry name" value="PHEROMONE-REGULATED MEMBRANE PROTEIN 10"/>
    <property type="match status" value="1"/>
</dbReference>
<feature type="domain" description="Threonine/serine exporter-like N-terminal" evidence="3">
    <location>
        <begin position="12"/>
        <end position="251"/>
    </location>
</feature>
<comment type="similarity">
    <text evidence="1">Belongs to the ThrE exporter (TC 2.A.79) family.</text>
</comment>
<evidence type="ECO:0000256" key="2">
    <source>
        <dbReference type="SAM" id="Phobius"/>
    </source>
</evidence>
<keyword evidence="2" id="KW-0472">Membrane</keyword>
<keyword evidence="2" id="KW-1133">Transmembrane helix</keyword>
<feature type="transmembrane region" description="Helical" evidence="2">
    <location>
        <begin position="383"/>
        <end position="401"/>
    </location>
</feature>
<reference evidence="4 5" key="1">
    <citation type="journal article" date="2016" name="PLoS ONE">
        <title>Complete Genome Sequence and Comparative Genomics of a Novel Myxobacterium Myxococcus hansupus.</title>
        <authorList>
            <person name="Sharma G."/>
            <person name="Narwani T."/>
            <person name="Subramanian S."/>
        </authorList>
    </citation>
    <scope>NUCLEOTIDE SEQUENCE [LARGE SCALE GENOMIC DNA]</scope>
    <source>
        <strain evidence="5">mixupus</strain>
    </source>
</reference>
<dbReference type="Pfam" id="PF06738">
    <property type="entry name" value="ThrE"/>
    <property type="match status" value="1"/>
</dbReference>
<feature type="transmembrane region" description="Helical" evidence="2">
    <location>
        <begin position="321"/>
        <end position="338"/>
    </location>
</feature>
<protein>
    <recommendedName>
        <fullName evidence="3">Threonine/serine exporter-like N-terminal domain-containing protein</fullName>
    </recommendedName>
</protein>
<feature type="transmembrane region" description="Helical" evidence="2">
    <location>
        <begin position="267"/>
        <end position="287"/>
    </location>
</feature>
<feature type="transmembrane region" description="Helical" evidence="2">
    <location>
        <begin position="350"/>
        <end position="371"/>
    </location>
</feature>
<dbReference type="Proteomes" id="UP000009026">
    <property type="component" value="Chromosome"/>
</dbReference>
<keyword evidence="5" id="KW-1185">Reference proteome</keyword>
<dbReference type="PANTHER" id="PTHR31082:SF4">
    <property type="entry name" value="PHEROMONE-REGULATED MEMBRANE PROTEIN 10"/>
    <property type="match status" value="1"/>
</dbReference>
<sequence length="420" mass="43987">MRTEGDDEASSRFLLDLAKALHLAYQPSFLVEARVRRAAKAWGLKTEVFTVQSLAMTQVVAPRRAPADFARLPFNPHWNLGRAAALLQLTDDIAGGGVGLPEARTKLDRIVATRSPFPKWLVLLAYGVYGAAVAARVGGGWWEMFAALLVGGIAGVIHFGTLRSQRVDLQKSFLAAFLGTLVAFGLRFVLPPFDVVQALFGGAVLLVPAMVVTLGSVELATESVEAGMTRLVYGLLRFLMLGVGIMAASTLWRFVGPLPASSGAHGFPPWVTFLLLAVGGLALVVCMAGRPRDVVGIVGGVLLAYGTQAGMKAVLGEQGSPMVAAFVLGVAGLLYGRGGRRMPMTVIMPGLLQLAPGFMGTQAIIALLGMGRPGTDDARLFDVLLVALQLVMGLVFATLVVPPRTPVDGDGTVASGSGSA</sequence>
<organism evidence="4 5">
    <name type="scientific">Pseudomyxococcus hansupus</name>
    <dbReference type="NCBI Taxonomy" id="1297742"/>
    <lineage>
        <taxon>Bacteria</taxon>
        <taxon>Pseudomonadati</taxon>
        <taxon>Myxococcota</taxon>
        <taxon>Myxococcia</taxon>
        <taxon>Myxococcales</taxon>
        <taxon>Cystobacterineae</taxon>
        <taxon>Myxococcaceae</taxon>
        <taxon>Pseudomyxococcus</taxon>
    </lineage>
</organism>
<dbReference type="PATRIC" id="fig|1297742.4.peg.381"/>
<keyword evidence="2" id="KW-0812">Transmembrane</keyword>